<feature type="compositionally biased region" description="Low complexity" evidence="8">
    <location>
        <begin position="8"/>
        <end position="23"/>
    </location>
</feature>
<dbReference type="GO" id="GO:0006865">
    <property type="term" value="P:amino acid transport"/>
    <property type="evidence" value="ECO:0007669"/>
    <property type="project" value="UniProtKB-KW"/>
</dbReference>
<keyword evidence="5" id="KW-0029">Amino-acid transport</keyword>
<organism evidence="11 12">
    <name type="scientific">Candidatus Corynebacterium faecigallinarum</name>
    <dbReference type="NCBI Taxonomy" id="2838528"/>
    <lineage>
        <taxon>Bacteria</taxon>
        <taxon>Bacillati</taxon>
        <taxon>Actinomycetota</taxon>
        <taxon>Actinomycetes</taxon>
        <taxon>Mycobacteriales</taxon>
        <taxon>Corynebacteriaceae</taxon>
        <taxon>Corynebacterium</taxon>
    </lineage>
</organism>
<dbReference type="PANTHER" id="PTHR43495">
    <property type="entry name" value="GABA PERMEASE"/>
    <property type="match status" value="1"/>
</dbReference>
<feature type="transmembrane region" description="Helical" evidence="9">
    <location>
        <begin position="304"/>
        <end position="325"/>
    </location>
</feature>
<keyword evidence="4 9" id="KW-0812">Transmembrane</keyword>
<dbReference type="PANTHER" id="PTHR43495:SF5">
    <property type="entry name" value="GAMMA-AMINOBUTYRIC ACID PERMEASE"/>
    <property type="match status" value="1"/>
</dbReference>
<dbReference type="InterPro" id="IPR004840">
    <property type="entry name" value="Amino_acid_permease_CS"/>
</dbReference>
<evidence type="ECO:0000256" key="5">
    <source>
        <dbReference type="ARBA" id="ARBA00022970"/>
    </source>
</evidence>
<evidence type="ECO:0000256" key="2">
    <source>
        <dbReference type="ARBA" id="ARBA00008583"/>
    </source>
</evidence>
<accession>A0A9D2QFR6</accession>
<dbReference type="EMBL" id="DWVP01000016">
    <property type="protein sequence ID" value="HJC85234.1"/>
    <property type="molecule type" value="Genomic_DNA"/>
</dbReference>
<evidence type="ECO:0000256" key="1">
    <source>
        <dbReference type="ARBA" id="ARBA00004141"/>
    </source>
</evidence>
<dbReference type="Gene3D" id="1.20.1740.10">
    <property type="entry name" value="Amino acid/polyamine transporter I"/>
    <property type="match status" value="1"/>
</dbReference>
<dbReference type="Pfam" id="PF00324">
    <property type="entry name" value="AA_permease"/>
    <property type="match status" value="1"/>
</dbReference>
<dbReference type="GO" id="GO:0055085">
    <property type="term" value="P:transmembrane transport"/>
    <property type="evidence" value="ECO:0007669"/>
    <property type="project" value="InterPro"/>
</dbReference>
<evidence type="ECO:0000313" key="12">
    <source>
        <dbReference type="Proteomes" id="UP000823858"/>
    </source>
</evidence>
<name>A0A9D2QFR6_9CORY</name>
<dbReference type="PROSITE" id="PS00218">
    <property type="entry name" value="AMINO_ACID_PERMEASE_1"/>
    <property type="match status" value="1"/>
</dbReference>
<dbReference type="GO" id="GO:0016020">
    <property type="term" value="C:membrane"/>
    <property type="evidence" value="ECO:0007669"/>
    <property type="project" value="UniProtKB-SubCell"/>
</dbReference>
<comment type="caution">
    <text evidence="11">The sequence shown here is derived from an EMBL/GenBank/DDBJ whole genome shotgun (WGS) entry which is preliminary data.</text>
</comment>
<feature type="region of interest" description="Disordered" evidence="8">
    <location>
        <begin position="1"/>
        <end position="25"/>
    </location>
</feature>
<reference evidence="11" key="1">
    <citation type="journal article" date="2021" name="PeerJ">
        <title>Extensive microbial diversity within the chicken gut microbiome revealed by metagenomics and culture.</title>
        <authorList>
            <person name="Gilroy R."/>
            <person name="Ravi A."/>
            <person name="Getino M."/>
            <person name="Pursley I."/>
            <person name="Horton D.L."/>
            <person name="Alikhan N.F."/>
            <person name="Baker D."/>
            <person name="Gharbi K."/>
            <person name="Hall N."/>
            <person name="Watson M."/>
            <person name="Adriaenssens E.M."/>
            <person name="Foster-Nyarko E."/>
            <person name="Jarju S."/>
            <person name="Secka A."/>
            <person name="Antonio M."/>
            <person name="Oren A."/>
            <person name="Chaudhuri R.R."/>
            <person name="La Ragione R."/>
            <person name="Hildebrand F."/>
            <person name="Pallen M.J."/>
        </authorList>
    </citation>
    <scope>NUCLEOTIDE SEQUENCE</scope>
    <source>
        <strain evidence="11">ChiHjej13B12-4958</strain>
    </source>
</reference>
<feature type="transmembrane region" description="Helical" evidence="9">
    <location>
        <begin position="109"/>
        <end position="129"/>
    </location>
</feature>
<dbReference type="Proteomes" id="UP000823858">
    <property type="component" value="Unassembled WGS sequence"/>
</dbReference>
<feature type="transmembrane region" description="Helical" evidence="9">
    <location>
        <begin position="265"/>
        <end position="284"/>
    </location>
</feature>
<proteinExistence type="inferred from homology"/>
<comment type="similarity">
    <text evidence="2">Belongs to the amino acid-polyamine-organocation (APC) superfamily. Amino acid transporter (AAT) (TC 2.A.3.1) family.</text>
</comment>
<dbReference type="AlphaFoldDB" id="A0A9D2QFR6"/>
<keyword evidence="3" id="KW-0813">Transport</keyword>
<gene>
    <name evidence="11" type="ORF">H9751_06795</name>
</gene>
<feature type="transmembrane region" description="Helical" evidence="9">
    <location>
        <begin position="422"/>
        <end position="444"/>
    </location>
</feature>
<evidence type="ECO:0000256" key="4">
    <source>
        <dbReference type="ARBA" id="ARBA00022692"/>
    </source>
</evidence>
<keyword evidence="7 9" id="KW-0472">Membrane</keyword>
<comment type="subcellular location">
    <subcellularLocation>
        <location evidence="1">Membrane</location>
        <topology evidence="1">Multi-pass membrane protein</topology>
    </subcellularLocation>
</comment>
<feature type="transmembrane region" description="Helical" evidence="9">
    <location>
        <begin position="382"/>
        <end position="401"/>
    </location>
</feature>
<evidence type="ECO:0000256" key="8">
    <source>
        <dbReference type="SAM" id="MobiDB-lite"/>
    </source>
</evidence>
<feature type="transmembrane region" description="Helical" evidence="9">
    <location>
        <begin position="42"/>
        <end position="63"/>
    </location>
</feature>
<dbReference type="FunFam" id="1.20.1740.10:FF:000001">
    <property type="entry name" value="Amino acid permease"/>
    <property type="match status" value="1"/>
</dbReference>
<evidence type="ECO:0000259" key="10">
    <source>
        <dbReference type="Pfam" id="PF00324"/>
    </source>
</evidence>
<feature type="transmembrane region" description="Helical" evidence="9">
    <location>
        <begin position="220"/>
        <end position="244"/>
    </location>
</feature>
<feature type="transmembrane region" description="Helical" evidence="9">
    <location>
        <begin position="149"/>
        <end position="167"/>
    </location>
</feature>
<dbReference type="InterPro" id="IPR004841">
    <property type="entry name" value="AA-permease/SLC12A_dom"/>
</dbReference>
<sequence>MSTEHAEGTGATGATGAADTSAAPQAEVGNRKLGHGLQVRHLTMMGLGSAVGAGLFLGTGVGINAAGPAVLLSYIVAGVIVVFVMRMLGELAAARPASGTFATYARMAFGPWAGFSLGWLYWFMLIMVMGTEITGAGAIMGNWFGVEGWIPGLICVVLFTVVNLFAVRGFGEFEYWFSFIKVAVIVFFLAIGVLLVFGLLPGHEPVGVDNFTPFAPNGISGIAAGLLAVAFAFGGIEIVTIAAAESEKPAQAITAAVRAVVWRIMVFYLGSVLVICALLNYTTLDGADVAADSPFTRVLAMADIPGVVGFMEAIIVLALLSAFNAQIYATSRLMFSFSHQGNAPKLFRKVSSQRVPLPAVICSLIFAFISVGLQLWGPDNLINLLFNAVGGCLLVIWLGIVASELKLRRELEAEGSLSVKMWAWPTLPIITIIALVGLTVLMLFDDVARDQVVTVTIAFALLSLLGWYVGRRNVARSVINPDGTVITDGADGTAGTTSIDTDRLADR</sequence>
<feature type="domain" description="Amino acid permease/ SLC12A" evidence="10">
    <location>
        <begin position="41"/>
        <end position="467"/>
    </location>
</feature>
<evidence type="ECO:0000256" key="9">
    <source>
        <dbReference type="SAM" id="Phobius"/>
    </source>
</evidence>
<feature type="transmembrane region" description="Helical" evidence="9">
    <location>
        <begin position="179"/>
        <end position="200"/>
    </location>
</feature>
<feature type="transmembrane region" description="Helical" evidence="9">
    <location>
        <begin position="450"/>
        <end position="469"/>
    </location>
</feature>
<evidence type="ECO:0000256" key="3">
    <source>
        <dbReference type="ARBA" id="ARBA00022448"/>
    </source>
</evidence>
<reference evidence="11" key="2">
    <citation type="submission" date="2021-04" db="EMBL/GenBank/DDBJ databases">
        <authorList>
            <person name="Gilroy R."/>
        </authorList>
    </citation>
    <scope>NUCLEOTIDE SEQUENCE</scope>
    <source>
        <strain evidence="11">ChiHjej13B12-4958</strain>
    </source>
</reference>
<protein>
    <submittedName>
        <fullName evidence="11">Amino acid permease</fullName>
    </submittedName>
</protein>
<evidence type="ECO:0000256" key="7">
    <source>
        <dbReference type="ARBA" id="ARBA00023136"/>
    </source>
</evidence>
<dbReference type="PIRSF" id="PIRSF006060">
    <property type="entry name" value="AA_transporter"/>
    <property type="match status" value="1"/>
</dbReference>
<evidence type="ECO:0000313" key="11">
    <source>
        <dbReference type="EMBL" id="HJC85234.1"/>
    </source>
</evidence>
<feature type="transmembrane region" description="Helical" evidence="9">
    <location>
        <begin position="69"/>
        <end position="88"/>
    </location>
</feature>
<feature type="transmembrane region" description="Helical" evidence="9">
    <location>
        <begin position="355"/>
        <end position="376"/>
    </location>
</feature>
<evidence type="ECO:0000256" key="6">
    <source>
        <dbReference type="ARBA" id="ARBA00022989"/>
    </source>
</evidence>
<keyword evidence="6 9" id="KW-1133">Transmembrane helix</keyword>